<reference evidence="2" key="3">
    <citation type="submission" date="2016-06" db="UniProtKB">
        <authorList>
            <consortium name="WormBaseParasite"/>
        </authorList>
    </citation>
    <scope>IDENTIFICATION</scope>
</reference>
<dbReference type="AlphaFoldDB" id="A0A183CLF1"/>
<sequence length="306" mass="34872">MSDNPEKVEKRLKENFICAHLLSEVFEFCGSFELGLKVALLSNRLDRLVDAHYNSKEWTLGELEIHRAIKGNGAEIVKLVDDEVERRLPILQEPLPANMIEFESLKISYIDQSVIEFLKLIRPLFNSNGTHLTIETSAFLKLEILRGFSPTVLGDCPKLRAITSDFLFPEFPADDRADASPGEAVAKWVHTPRRDGLPKVLKCVCCSEEVDRLKMEFVNSTDAVNFIIYLYHSDKIVPFELQNNSTGERLELRQFDEEFCSLIRSPIEHDDDKWAEWVAKAVNCCQGNSVIIDFGDEDIGDGPWHE</sequence>
<evidence type="ECO:0000313" key="2">
    <source>
        <dbReference type="WBParaSite" id="GPLIN_001370700"/>
    </source>
</evidence>
<dbReference type="Proteomes" id="UP000050741">
    <property type="component" value="Unassembled WGS sequence"/>
</dbReference>
<proteinExistence type="predicted"/>
<organism evidence="1 2">
    <name type="scientific">Globodera pallida</name>
    <name type="common">Potato cyst nematode worm</name>
    <name type="synonym">Heterodera pallida</name>
    <dbReference type="NCBI Taxonomy" id="36090"/>
    <lineage>
        <taxon>Eukaryota</taxon>
        <taxon>Metazoa</taxon>
        <taxon>Ecdysozoa</taxon>
        <taxon>Nematoda</taxon>
        <taxon>Chromadorea</taxon>
        <taxon>Rhabditida</taxon>
        <taxon>Tylenchina</taxon>
        <taxon>Tylenchomorpha</taxon>
        <taxon>Tylenchoidea</taxon>
        <taxon>Heteroderidae</taxon>
        <taxon>Heteroderinae</taxon>
        <taxon>Globodera</taxon>
    </lineage>
</organism>
<evidence type="ECO:0000313" key="1">
    <source>
        <dbReference type="Proteomes" id="UP000050741"/>
    </source>
</evidence>
<name>A0A183CLF1_GLOPA</name>
<protein>
    <submittedName>
        <fullName evidence="2">F-box domain-containing protein</fullName>
    </submittedName>
</protein>
<reference evidence="1" key="2">
    <citation type="submission" date="2014-05" db="EMBL/GenBank/DDBJ databases">
        <title>The genome and life-stage specific transcriptomes of Globodera pallida elucidate key aspects of plant parasitism by a cyst nematode.</title>
        <authorList>
            <person name="Cotton J.A."/>
            <person name="Lilley C.J."/>
            <person name="Jones L.M."/>
            <person name="Kikuchi T."/>
            <person name="Reid A.J."/>
            <person name="Thorpe P."/>
            <person name="Tsai I.J."/>
            <person name="Beasley H."/>
            <person name="Blok V."/>
            <person name="Cock P.J.A."/>
            <person name="Van den Akker S.E."/>
            <person name="Holroyd N."/>
            <person name="Hunt M."/>
            <person name="Mantelin S."/>
            <person name="Naghra H."/>
            <person name="Pain A."/>
            <person name="Palomares-Rius J.E."/>
            <person name="Zarowiecki M."/>
            <person name="Berriman M."/>
            <person name="Jones J.T."/>
            <person name="Urwin P.E."/>
        </authorList>
    </citation>
    <scope>NUCLEOTIDE SEQUENCE [LARGE SCALE GENOMIC DNA]</scope>
    <source>
        <strain evidence="1">Lindley</strain>
    </source>
</reference>
<keyword evidence="1" id="KW-1185">Reference proteome</keyword>
<dbReference type="WBParaSite" id="GPLIN_001370700">
    <property type="protein sequence ID" value="GPLIN_001370700"/>
    <property type="gene ID" value="GPLIN_001370700"/>
</dbReference>
<accession>A0A183CLF1</accession>
<reference evidence="1" key="1">
    <citation type="submission" date="2013-12" db="EMBL/GenBank/DDBJ databases">
        <authorList>
            <person name="Aslett M."/>
        </authorList>
    </citation>
    <scope>NUCLEOTIDE SEQUENCE [LARGE SCALE GENOMIC DNA]</scope>
    <source>
        <strain evidence="1">Lindley</strain>
    </source>
</reference>